<reference evidence="1 2" key="1">
    <citation type="submission" date="2019-07" db="EMBL/GenBank/DDBJ databases">
        <title>De Novo Assembly of kiwifruit Actinidia rufa.</title>
        <authorList>
            <person name="Sugita-Konishi S."/>
            <person name="Sato K."/>
            <person name="Mori E."/>
            <person name="Abe Y."/>
            <person name="Kisaki G."/>
            <person name="Hamano K."/>
            <person name="Suezawa K."/>
            <person name="Otani M."/>
            <person name="Fukuda T."/>
            <person name="Manabe T."/>
            <person name="Gomi K."/>
            <person name="Tabuchi M."/>
            <person name="Akimitsu K."/>
            <person name="Kataoka I."/>
        </authorList>
    </citation>
    <scope>NUCLEOTIDE SEQUENCE [LARGE SCALE GENOMIC DNA]</scope>
    <source>
        <strain evidence="2">cv. Fuchu</strain>
    </source>
</reference>
<dbReference type="Proteomes" id="UP000585474">
    <property type="component" value="Unassembled WGS sequence"/>
</dbReference>
<keyword evidence="2" id="KW-1185">Reference proteome</keyword>
<gene>
    <name evidence="1" type="ORF">Acr_13g0006030</name>
</gene>
<name>A0A7J0FKH7_9ERIC</name>
<sequence>MLVSNGVCTKLRRRGPPSLLYSDSLSGVPALASCHSAINVGATRPKLVRLRARPSSCTEILRLPLGLTWYGHCCHVRVSSRPYRAVIIAGGETGPHPGSYLANPLGRALISNQSNAEEGDGMLPSHLYEEFNDKFKIYSDTYKEAIRAANNRQESRDIEVLLVYESYYRHRIPHKTVEFVRGSLPPLRIEGYAPQSEAFSPEVSELEEGYTMSSLDRDSLDLIGGEDKEEEATGQLVLKRRGRVVLLAPALDLEGPSSLVVVSSSNSKDDLVCALRLFICGTEVAETSFSEADIIRFRNLKRAASTAIPPPKVILPATHALPPIARPSVEVAMAVTGADPGSPGAYEPWDTTRNLLVMQHVQARDASYEAIVQAQGKAATTEATLAELQLATCGPVYEQVFTWGINRTGDNYNRQVVEVHSKFFWEVWLSCLKELGVPKDNPAWARAAPAPEFLESPVPYSPLILPSFNGEEF</sequence>
<dbReference type="AlphaFoldDB" id="A0A7J0FKH7"/>
<protein>
    <submittedName>
        <fullName evidence="1">Uncharacterized protein</fullName>
    </submittedName>
</protein>
<accession>A0A7J0FKH7</accession>
<proteinExistence type="predicted"/>
<dbReference type="EMBL" id="BJWL01000013">
    <property type="protein sequence ID" value="GFY99202.1"/>
    <property type="molecule type" value="Genomic_DNA"/>
</dbReference>
<organism evidence="1 2">
    <name type="scientific">Actinidia rufa</name>
    <dbReference type="NCBI Taxonomy" id="165716"/>
    <lineage>
        <taxon>Eukaryota</taxon>
        <taxon>Viridiplantae</taxon>
        <taxon>Streptophyta</taxon>
        <taxon>Embryophyta</taxon>
        <taxon>Tracheophyta</taxon>
        <taxon>Spermatophyta</taxon>
        <taxon>Magnoliopsida</taxon>
        <taxon>eudicotyledons</taxon>
        <taxon>Gunneridae</taxon>
        <taxon>Pentapetalae</taxon>
        <taxon>asterids</taxon>
        <taxon>Ericales</taxon>
        <taxon>Actinidiaceae</taxon>
        <taxon>Actinidia</taxon>
    </lineage>
</organism>
<evidence type="ECO:0000313" key="2">
    <source>
        <dbReference type="Proteomes" id="UP000585474"/>
    </source>
</evidence>
<comment type="caution">
    <text evidence="1">The sequence shown here is derived from an EMBL/GenBank/DDBJ whole genome shotgun (WGS) entry which is preliminary data.</text>
</comment>
<evidence type="ECO:0000313" key="1">
    <source>
        <dbReference type="EMBL" id="GFY99202.1"/>
    </source>
</evidence>